<evidence type="ECO:0000256" key="6">
    <source>
        <dbReference type="ARBA" id="ARBA00022670"/>
    </source>
</evidence>
<dbReference type="Gene3D" id="3.40.1830.10">
    <property type="entry name" value="Thermophilic metalloprotease (M29)"/>
    <property type="match status" value="1"/>
</dbReference>
<evidence type="ECO:0000313" key="10">
    <source>
        <dbReference type="EMBL" id="RGR75025.1"/>
    </source>
</evidence>
<keyword evidence="5 10" id="KW-0031">Aminopeptidase</keyword>
<proteinExistence type="inferred from homology"/>
<evidence type="ECO:0000256" key="4">
    <source>
        <dbReference type="ARBA" id="ARBA00008236"/>
    </source>
</evidence>
<dbReference type="RefSeq" id="WP_117894521.1">
    <property type="nucleotide sequence ID" value="NZ_CABJCV010000006.1"/>
</dbReference>
<dbReference type="AlphaFoldDB" id="A0A412G3H3"/>
<evidence type="ECO:0000256" key="3">
    <source>
        <dbReference type="ARBA" id="ARBA00001947"/>
    </source>
</evidence>
<dbReference type="GO" id="GO:0046872">
    <property type="term" value="F:metal ion binding"/>
    <property type="evidence" value="ECO:0007669"/>
    <property type="project" value="UniProtKB-KW"/>
</dbReference>
<dbReference type="GO" id="GO:0008237">
    <property type="term" value="F:metallopeptidase activity"/>
    <property type="evidence" value="ECO:0007669"/>
    <property type="project" value="UniProtKB-KW"/>
</dbReference>
<keyword evidence="6" id="KW-0645">Protease</keyword>
<dbReference type="EMBL" id="QRUP01000006">
    <property type="protein sequence ID" value="RGR75025.1"/>
    <property type="molecule type" value="Genomic_DNA"/>
</dbReference>
<organism evidence="10 11">
    <name type="scientific">Holdemania filiformis</name>
    <dbReference type="NCBI Taxonomy" id="61171"/>
    <lineage>
        <taxon>Bacteria</taxon>
        <taxon>Bacillati</taxon>
        <taxon>Bacillota</taxon>
        <taxon>Erysipelotrichia</taxon>
        <taxon>Erysipelotrichales</taxon>
        <taxon>Erysipelotrichaceae</taxon>
        <taxon>Holdemania</taxon>
    </lineage>
</organism>
<dbReference type="InterPro" id="IPR000787">
    <property type="entry name" value="Peptidase_M29"/>
</dbReference>
<dbReference type="InterPro" id="IPR035097">
    <property type="entry name" value="M29_N-terminal"/>
</dbReference>
<comment type="similarity">
    <text evidence="4">Belongs to the peptidase M29 family.</text>
</comment>
<comment type="cofactor">
    <cofactor evidence="1">
        <name>Co(2+)</name>
        <dbReference type="ChEBI" id="CHEBI:48828"/>
    </cofactor>
</comment>
<dbReference type="GO" id="GO:0006508">
    <property type="term" value="P:proteolysis"/>
    <property type="evidence" value="ECO:0007669"/>
    <property type="project" value="UniProtKB-KW"/>
</dbReference>
<evidence type="ECO:0000256" key="8">
    <source>
        <dbReference type="ARBA" id="ARBA00022801"/>
    </source>
</evidence>
<comment type="cofactor">
    <cofactor evidence="2">
        <name>Mg(2+)</name>
        <dbReference type="ChEBI" id="CHEBI:18420"/>
    </cofactor>
</comment>
<accession>A0A412G3H3</accession>
<name>A0A412G3H3_9FIRM</name>
<dbReference type="PANTHER" id="PTHR34448">
    <property type="entry name" value="AMINOPEPTIDASE"/>
    <property type="match status" value="1"/>
</dbReference>
<dbReference type="InterPro" id="IPR052170">
    <property type="entry name" value="M29_Exopeptidase"/>
</dbReference>
<keyword evidence="7" id="KW-0479">Metal-binding</keyword>
<protein>
    <submittedName>
        <fullName evidence="10">Aminopeptidase</fullName>
    </submittedName>
</protein>
<dbReference type="Proteomes" id="UP000284178">
    <property type="component" value="Unassembled WGS sequence"/>
</dbReference>
<dbReference type="GO" id="GO:0004177">
    <property type="term" value="F:aminopeptidase activity"/>
    <property type="evidence" value="ECO:0007669"/>
    <property type="project" value="UniProtKB-KW"/>
</dbReference>
<dbReference type="GeneID" id="83015010"/>
<dbReference type="PANTHER" id="PTHR34448:SF3">
    <property type="entry name" value="AMINOPEPTIDASE AMPS"/>
    <property type="match status" value="1"/>
</dbReference>
<dbReference type="PRINTS" id="PR00919">
    <property type="entry name" value="THERMOPTASE"/>
</dbReference>
<keyword evidence="9" id="KW-0482">Metalloprotease</keyword>
<evidence type="ECO:0000313" key="11">
    <source>
        <dbReference type="Proteomes" id="UP000284178"/>
    </source>
</evidence>
<comment type="caution">
    <text evidence="10">The sequence shown here is derived from an EMBL/GenBank/DDBJ whole genome shotgun (WGS) entry which is preliminary data.</text>
</comment>
<gene>
    <name evidence="10" type="ORF">DWY25_06275</name>
</gene>
<evidence type="ECO:0000256" key="5">
    <source>
        <dbReference type="ARBA" id="ARBA00022438"/>
    </source>
</evidence>
<dbReference type="SUPFAM" id="SSF144052">
    <property type="entry name" value="Thermophilic metalloprotease-like"/>
    <property type="match status" value="1"/>
</dbReference>
<evidence type="ECO:0000256" key="9">
    <source>
        <dbReference type="ARBA" id="ARBA00023049"/>
    </source>
</evidence>
<reference evidence="10 11" key="1">
    <citation type="submission" date="2018-08" db="EMBL/GenBank/DDBJ databases">
        <title>A genome reference for cultivated species of the human gut microbiota.</title>
        <authorList>
            <person name="Zou Y."/>
            <person name="Xue W."/>
            <person name="Luo G."/>
        </authorList>
    </citation>
    <scope>NUCLEOTIDE SEQUENCE [LARGE SCALE GENOMIC DNA]</scope>
    <source>
        <strain evidence="10 11">AF24-29</strain>
    </source>
</reference>
<keyword evidence="8" id="KW-0378">Hydrolase</keyword>
<evidence type="ECO:0000256" key="2">
    <source>
        <dbReference type="ARBA" id="ARBA00001946"/>
    </source>
</evidence>
<comment type="cofactor">
    <cofactor evidence="3">
        <name>Zn(2+)</name>
        <dbReference type="ChEBI" id="CHEBI:29105"/>
    </cofactor>
</comment>
<evidence type="ECO:0000256" key="7">
    <source>
        <dbReference type="ARBA" id="ARBA00022723"/>
    </source>
</evidence>
<dbReference type="Pfam" id="PF02073">
    <property type="entry name" value="Peptidase_M29"/>
    <property type="match status" value="1"/>
</dbReference>
<sequence>MVSEKCLRQYAELAVRLGVNVQKGQLLVIKAQVDSAPFVRMCVEEGYRAGAGEVIVQWLDDQITKLDYQYAETPVLQRVPDWLTAREQEFVDRGYCILHIDSSIPGIMKDVDQKKVQQVVTARRKALEKFQNYTMANLGQWSIVAIPNPEWALKVFPQEQPDTAVEKLWDAILASVRIQDQQDPIPLWEKHNRQLSERNDWLNRQRFAALHFKNQKGTDLIVELAEGHLWEGGCEKSQSGVVFNPNMPTEENFTMPKRTGVRGKVQATKPLSYQGKLIQNFWIEFEEGKAVRWHAEEEEDALASLIQFDEGSAYLGEVALIDVDTPISQSGILFYNTLFDENASCHLALGRAYPMNMEGSQSMSEEEMKAKGCNFSMVHVDFMFGSDDMQITGVHADGSEVVFFRDGQFCIE</sequence>
<evidence type="ECO:0000256" key="1">
    <source>
        <dbReference type="ARBA" id="ARBA00001941"/>
    </source>
</evidence>
<keyword evidence="11" id="KW-1185">Reference proteome</keyword>